<evidence type="ECO:0000313" key="1">
    <source>
        <dbReference type="EMBL" id="PSU96859.1"/>
    </source>
</evidence>
<dbReference type="EMBL" id="PYNF01000014">
    <property type="protein sequence ID" value="PSU96859.1"/>
    <property type="molecule type" value="Genomic_DNA"/>
</dbReference>
<dbReference type="AlphaFoldDB" id="A0A2T3KFU1"/>
<organism evidence="1 2">
    <name type="scientific">Photobacterium kishitanii</name>
    <dbReference type="NCBI Taxonomy" id="318456"/>
    <lineage>
        <taxon>Bacteria</taxon>
        <taxon>Pseudomonadati</taxon>
        <taxon>Pseudomonadota</taxon>
        <taxon>Gammaproteobacteria</taxon>
        <taxon>Vibrionales</taxon>
        <taxon>Vibrionaceae</taxon>
        <taxon>Photobacterium</taxon>
    </lineage>
</organism>
<name>A0A2T3KFU1_9GAMM</name>
<gene>
    <name evidence="1" type="ORF">C9J27_16060</name>
</gene>
<accession>A0A2T3KFU1</accession>
<reference evidence="1 2" key="1">
    <citation type="submission" date="2018-01" db="EMBL/GenBank/DDBJ databases">
        <title>Whole genome sequencing of Histamine producing bacteria.</title>
        <authorList>
            <person name="Butler K."/>
        </authorList>
    </citation>
    <scope>NUCLEOTIDE SEQUENCE [LARGE SCALE GENOMIC DNA]</scope>
    <source>
        <strain evidence="1 2">FS-7.2</strain>
    </source>
</reference>
<proteinExistence type="predicted"/>
<sequence>MRFLSCNIVIDKDNAVLIKSVESTLKFIDHDGIFLYSDVSFYKNEKLISTRLYSKSELLDCLFNL</sequence>
<evidence type="ECO:0000313" key="2">
    <source>
        <dbReference type="Proteomes" id="UP000241426"/>
    </source>
</evidence>
<protein>
    <submittedName>
        <fullName evidence="1">Uncharacterized protein</fullName>
    </submittedName>
</protein>
<dbReference type="Proteomes" id="UP000241426">
    <property type="component" value="Unassembled WGS sequence"/>
</dbReference>
<comment type="caution">
    <text evidence="1">The sequence shown here is derived from an EMBL/GenBank/DDBJ whole genome shotgun (WGS) entry which is preliminary data.</text>
</comment>